<organism evidence="2 3">
    <name type="scientific">Colwellia ponticola</name>
    <dbReference type="NCBI Taxonomy" id="2304625"/>
    <lineage>
        <taxon>Bacteria</taxon>
        <taxon>Pseudomonadati</taxon>
        <taxon>Pseudomonadota</taxon>
        <taxon>Gammaproteobacteria</taxon>
        <taxon>Alteromonadales</taxon>
        <taxon>Colwelliaceae</taxon>
        <taxon>Colwellia</taxon>
    </lineage>
</organism>
<feature type="region of interest" description="Disordered" evidence="1">
    <location>
        <begin position="125"/>
        <end position="152"/>
    </location>
</feature>
<dbReference type="AlphaFoldDB" id="A0A8H2PJK0"/>
<keyword evidence="3" id="KW-1185">Reference proteome</keyword>
<evidence type="ECO:0000313" key="3">
    <source>
        <dbReference type="Proteomes" id="UP000307702"/>
    </source>
</evidence>
<sequence>MDIFTTQLTRVVPVPIKPTSLKVKALVKNTAMSALSQDDERLEDDEYYSSRVFAKKSSQEKQSSENAPHDNHADAPIETQAAIDVEDAIEEETAEHVKLKQPKVEAVKALDETYDNIFTDKKSVKIDSEKTNIESSDKENDKGNSKHLDLYA</sequence>
<dbReference type="Proteomes" id="UP000307702">
    <property type="component" value="Unassembled WGS sequence"/>
</dbReference>
<comment type="caution">
    <text evidence="2">The sequence shown here is derived from an EMBL/GenBank/DDBJ whole genome shotgun (WGS) entry which is preliminary data.</text>
</comment>
<evidence type="ECO:0000313" key="2">
    <source>
        <dbReference type="EMBL" id="TMM41996.1"/>
    </source>
</evidence>
<reference evidence="2 3" key="1">
    <citation type="submission" date="2019-05" db="EMBL/GenBank/DDBJ databases">
        <title>Colwellia ponticola sp. nov., isolated from seawater.</title>
        <authorList>
            <person name="Yoon J.-H."/>
        </authorList>
    </citation>
    <scope>NUCLEOTIDE SEQUENCE [LARGE SCALE GENOMIC DNA]</scope>
    <source>
        <strain evidence="2 3">OISW-25</strain>
    </source>
</reference>
<proteinExistence type="predicted"/>
<feature type="compositionally biased region" description="Basic and acidic residues" evidence="1">
    <location>
        <begin position="57"/>
        <end position="75"/>
    </location>
</feature>
<name>A0A8H2PJK0_9GAMM</name>
<protein>
    <submittedName>
        <fullName evidence="2">Uncharacterized protein</fullName>
    </submittedName>
</protein>
<dbReference type="RefSeq" id="WP_138624353.1">
    <property type="nucleotide sequence ID" value="NZ_SZVP01000019.1"/>
</dbReference>
<dbReference type="OrthoDB" id="6228169at2"/>
<gene>
    <name evidence="2" type="ORF">FCS21_14965</name>
</gene>
<feature type="region of interest" description="Disordered" evidence="1">
    <location>
        <begin position="53"/>
        <end position="84"/>
    </location>
</feature>
<dbReference type="EMBL" id="SZVP01000019">
    <property type="protein sequence ID" value="TMM41996.1"/>
    <property type="molecule type" value="Genomic_DNA"/>
</dbReference>
<accession>A0A8H2PJK0</accession>
<evidence type="ECO:0000256" key="1">
    <source>
        <dbReference type="SAM" id="MobiDB-lite"/>
    </source>
</evidence>